<dbReference type="PROSITE" id="PS50949">
    <property type="entry name" value="HTH_GNTR"/>
    <property type="match status" value="1"/>
</dbReference>
<evidence type="ECO:0000256" key="2">
    <source>
        <dbReference type="ARBA" id="ARBA00023125"/>
    </source>
</evidence>
<keyword evidence="2" id="KW-0238">DNA-binding</keyword>
<dbReference type="SMART" id="SM00895">
    <property type="entry name" value="FCD"/>
    <property type="match status" value="1"/>
</dbReference>
<evidence type="ECO:0000256" key="4">
    <source>
        <dbReference type="SAM" id="MobiDB-lite"/>
    </source>
</evidence>
<keyword evidence="3" id="KW-0804">Transcription</keyword>
<feature type="region of interest" description="Disordered" evidence="4">
    <location>
        <begin position="1"/>
        <end position="25"/>
    </location>
</feature>
<dbReference type="RefSeq" id="WP_087841184.1">
    <property type="nucleotide sequence ID" value="NZ_BAAAEN010000032.1"/>
</dbReference>
<feature type="domain" description="HTH gntR-type" evidence="5">
    <location>
        <begin position="24"/>
        <end position="91"/>
    </location>
</feature>
<dbReference type="InterPro" id="IPR036388">
    <property type="entry name" value="WH-like_DNA-bd_sf"/>
</dbReference>
<dbReference type="SUPFAM" id="SSF46785">
    <property type="entry name" value="Winged helix' DNA-binding domain"/>
    <property type="match status" value="1"/>
</dbReference>
<organism evidence="6 7">
    <name type="scientific">Pigmentiphaga daeguensis</name>
    <dbReference type="NCBI Taxonomy" id="414049"/>
    <lineage>
        <taxon>Bacteria</taxon>
        <taxon>Pseudomonadati</taxon>
        <taxon>Pseudomonadota</taxon>
        <taxon>Betaproteobacteria</taxon>
        <taxon>Burkholderiales</taxon>
        <taxon>Alcaligenaceae</taxon>
        <taxon>Pigmentiphaga</taxon>
    </lineage>
</organism>
<dbReference type="Proteomes" id="UP001501706">
    <property type="component" value="Unassembled WGS sequence"/>
</dbReference>
<dbReference type="InterPro" id="IPR036390">
    <property type="entry name" value="WH_DNA-bd_sf"/>
</dbReference>
<sequence length="228" mass="25623">MPRPSKTSRIAAARDGDEHAGGSPSLGEQAYVAVKRMILSHELRPGEHINVAQLCQRLGLGRSPIHLATHRLAREGLVEILPRKGLLVKAETLDGFLELIAARQLIEPFLTGLAVDRMRPEIVEQLQELVDAGWERYRQKDHAGGMEVDRRFHHLLYDTADNRTLSDFAALLLDRSMLLWFRPKVDAGERANVAELEDLLDCIRRGDRDGAVRTMEAHVGSIRQKYLG</sequence>
<dbReference type="PANTHER" id="PTHR43537:SF24">
    <property type="entry name" value="GLUCONATE OPERON TRANSCRIPTIONAL REPRESSOR"/>
    <property type="match status" value="1"/>
</dbReference>
<name>A0ABN1CYE9_9BURK</name>
<comment type="caution">
    <text evidence="6">The sequence shown here is derived from an EMBL/GenBank/DDBJ whole genome shotgun (WGS) entry which is preliminary data.</text>
</comment>
<dbReference type="InterPro" id="IPR000524">
    <property type="entry name" value="Tscrpt_reg_HTH_GntR"/>
</dbReference>
<gene>
    <name evidence="6" type="ORF">GCM10009097_53630</name>
</gene>
<dbReference type="InterPro" id="IPR008920">
    <property type="entry name" value="TF_FadR/GntR_C"/>
</dbReference>
<dbReference type="Gene3D" id="1.20.120.530">
    <property type="entry name" value="GntR ligand-binding domain-like"/>
    <property type="match status" value="1"/>
</dbReference>
<keyword evidence="1" id="KW-0805">Transcription regulation</keyword>
<evidence type="ECO:0000313" key="6">
    <source>
        <dbReference type="EMBL" id="GAA0529389.1"/>
    </source>
</evidence>
<evidence type="ECO:0000313" key="7">
    <source>
        <dbReference type="Proteomes" id="UP001501706"/>
    </source>
</evidence>
<evidence type="ECO:0000256" key="3">
    <source>
        <dbReference type="ARBA" id="ARBA00023163"/>
    </source>
</evidence>
<protein>
    <submittedName>
        <fullName evidence="6">GntR family transcriptional regulator</fullName>
    </submittedName>
</protein>
<keyword evidence="7" id="KW-1185">Reference proteome</keyword>
<dbReference type="EMBL" id="BAAAEN010000032">
    <property type="protein sequence ID" value="GAA0529389.1"/>
    <property type="molecule type" value="Genomic_DNA"/>
</dbReference>
<dbReference type="Pfam" id="PF00392">
    <property type="entry name" value="GntR"/>
    <property type="match status" value="1"/>
</dbReference>
<evidence type="ECO:0000256" key="1">
    <source>
        <dbReference type="ARBA" id="ARBA00023015"/>
    </source>
</evidence>
<dbReference type="SUPFAM" id="SSF48008">
    <property type="entry name" value="GntR ligand-binding domain-like"/>
    <property type="match status" value="1"/>
</dbReference>
<dbReference type="InterPro" id="IPR011711">
    <property type="entry name" value="GntR_C"/>
</dbReference>
<evidence type="ECO:0000259" key="5">
    <source>
        <dbReference type="PROSITE" id="PS50949"/>
    </source>
</evidence>
<dbReference type="Pfam" id="PF07729">
    <property type="entry name" value="FCD"/>
    <property type="match status" value="1"/>
</dbReference>
<accession>A0ABN1CYE9</accession>
<dbReference type="SMART" id="SM00345">
    <property type="entry name" value="HTH_GNTR"/>
    <property type="match status" value="1"/>
</dbReference>
<reference evidence="6 7" key="1">
    <citation type="journal article" date="2019" name="Int. J. Syst. Evol. Microbiol.">
        <title>The Global Catalogue of Microorganisms (GCM) 10K type strain sequencing project: providing services to taxonomists for standard genome sequencing and annotation.</title>
        <authorList>
            <consortium name="The Broad Institute Genomics Platform"/>
            <consortium name="The Broad Institute Genome Sequencing Center for Infectious Disease"/>
            <person name="Wu L."/>
            <person name="Ma J."/>
        </authorList>
    </citation>
    <scope>NUCLEOTIDE SEQUENCE [LARGE SCALE GENOMIC DNA]</scope>
    <source>
        <strain evidence="6 7">JCM 14330</strain>
    </source>
</reference>
<dbReference type="PANTHER" id="PTHR43537">
    <property type="entry name" value="TRANSCRIPTIONAL REGULATOR, GNTR FAMILY"/>
    <property type="match status" value="1"/>
</dbReference>
<proteinExistence type="predicted"/>
<dbReference type="Gene3D" id="1.10.10.10">
    <property type="entry name" value="Winged helix-like DNA-binding domain superfamily/Winged helix DNA-binding domain"/>
    <property type="match status" value="1"/>
</dbReference>